<proteinExistence type="predicted"/>
<protein>
    <submittedName>
        <fullName evidence="1">Uncharacterized protein</fullName>
    </submittedName>
</protein>
<keyword evidence="2" id="KW-1185">Reference proteome</keyword>
<evidence type="ECO:0000313" key="2">
    <source>
        <dbReference type="Proteomes" id="UP000636010"/>
    </source>
</evidence>
<gene>
    <name evidence="1" type="ORF">GCM10011506_32510</name>
</gene>
<name>A0ABQ1MWN5_9BACT</name>
<evidence type="ECO:0000313" key="1">
    <source>
        <dbReference type="EMBL" id="GGC44455.1"/>
    </source>
</evidence>
<dbReference type="Proteomes" id="UP000636010">
    <property type="component" value="Unassembled WGS sequence"/>
</dbReference>
<reference evidence="2" key="1">
    <citation type="journal article" date="2019" name="Int. J. Syst. Evol. Microbiol.">
        <title>The Global Catalogue of Microorganisms (GCM) 10K type strain sequencing project: providing services to taxonomists for standard genome sequencing and annotation.</title>
        <authorList>
            <consortium name="The Broad Institute Genomics Platform"/>
            <consortium name="The Broad Institute Genome Sequencing Center for Infectious Disease"/>
            <person name="Wu L."/>
            <person name="Ma J."/>
        </authorList>
    </citation>
    <scope>NUCLEOTIDE SEQUENCE [LARGE SCALE GENOMIC DNA]</scope>
    <source>
        <strain evidence="2">CGMCC 1.10832</strain>
    </source>
</reference>
<dbReference type="EMBL" id="BMEC01000011">
    <property type="protein sequence ID" value="GGC44455.1"/>
    <property type="molecule type" value="Genomic_DNA"/>
</dbReference>
<accession>A0ABQ1MWN5</accession>
<comment type="caution">
    <text evidence="1">The sequence shown here is derived from an EMBL/GenBank/DDBJ whole genome shotgun (WGS) entry which is preliminary data.</text>
</comment>
<sequence length="62" mass="7130">MILQGPGIESPVTEVDKIKSFSKLRKIYDPALRNRTHFCQNTAIMEYTFISTRNEITLTVVN</sequence>
<organism evidence="1 2">
    <name type="scientific">Marivirga lumbricoides</name>
    <dbReference type="NCBI Taxonomy" id="1046115"/>
    <lineage>
        <taxon>Bacteria</taxon>
        <taxon>Pseudomonadati</taxon>
        <taxon>Bacteroidota</taxon>
        <taxon>Cytophagia</taxon>
        <taxon>Cytophagales</taxon>
        <taxon>Marivirgaceae</taxon>
        <taxon>Marivirga</taxon>
    </lineage>
</organism>